<evidence type="ECO:0000313" key="4">
    <source>
        <dbReference type="Proteomes" id="UP000682733"/>
    </source>
</evidence>
<feature type="domain" description="Reverse transcriptase" evidence="1">
    <location>
        <begin position="161"/>
        <end position="438"/>
    </location>
</feature>
<gene>
    <name evidence="2" type="ORF">OVA965_LOCUS561</name>
    <name evidence="3" type="ORF">TMI583_LOCUS561</name>
</gene>
<sequence length="448" mass="52111">MLRQEAGRLRKLARNELKLFQQEKLVKYLKDRHKPGEGSTVFWSKTKRHFRTSSSSLRGFIKASGESTKDPQEMADLAADYYETLYAEPIVIRPHPYVDAPKIKWDNDSESIPIVTYPDIIKALRRKKKKKRSRDVHGLSPYLLDRIPRNYWHIFVRMYNYSFATGFMPKKFKDVRIVLLAKKNAICSPEETRPISLLDSFLKVQERLFLDRFLQVLKNRGILPDSQSGFRANHRLQTRVLLLIDQISTYMANSSPAATVFVDFKSAFDQLWFLGCLAKLRRMGIPKAFVNWIRVWLTNRRGRIEVNGKLSRWLAILRGGPQGSCFTPTLFITYHSDMEDFLPIAVSFFFADDLAAVTAGRIGIRFTDQCIDLERRLHRFFEYLEFYAILAVQPINYPKTKAMFSARAVCYPNPLPDLHCGTASIEWVKIFKYLGYWISTKIGWGHII</sequence>
<organism evidence="3 4">
    <name type="scientific">Didymodactylos carnosus</name>
    <dbReference type="NCBI Taxonomy" id="1234261"/>
    <lineage>
        <taxon>Eukaryota</taxon>
        <taxon>Metazoa</taxon>
        <taxon>Spiralia</taxon>
        <taxon>Gnathifera</taxon>
        <taxon>Rotifera</taxon>
        <taxon>Eurotatoria</taxon>
        <taxon>Bdelloidea</taxon>
        <taxon>Philodinida</taxon>
        <taxon>Philodinidae</taxon>
        <taxon>Didymodactylos</taxon>
    </lineage>
</organism>
<dbReference type="EMBL" id="CAJOBA010000079">
    <property type="protein sequence ID" value="CAF3501911.1"/>
    <property type="molecule type" value="Genomic_DNA"/>
</dbReference>
<dbReference type="PANTHER" id="PTHR19446">
    <property type="entry name" value="REVERSE TRANSCRIPTASES"/>
    <property type="match status" value="1"/>
</dbReference>
<dbReference type="Pfam" id="PF00078">
    <property type="entry name" value="RVT_1"/>
    <property type="match status" value="1"/>
</dbReference>
<dbReference type="InterPro" id="IPR043502">
    <property type="entry name" value="DNA/RNA_pol_sf"/>
</dbReference>
<dbReference type="EMBL" id="CAJNOK010000079">
    <property type="protein sequence ID" value="CAF0727659.1"/>
    <property type="molecule type" value="Genomic_DNA"/>
</dbReference>
<evidence type="ECO:0000259" key="1">
    <source>
        <dbReference type="PROSITE" id="PS50878"/>
    </source>
</evidence>
<dbReference type="Proteomes" id="UP000677228">
    <property type="component" value="Unassembled WGS sequence"/>
</dbReference>
<dbReference type="Proteomes" id="UP000682733">
    <property type="component" value="Unassembled WGS sequence"/>
</dbReference>
<comment type="caution">
    <text evidence="3">The sequence shown here is derived from an EMBL/GenBank/DDBJ whole genome shotgun (WGS) entry which is preliminary data.</text>
</comment>
<proteinExistence type="predicted"/>
<dbReference type="AlphaFoldDB" id="A0A8S2GE01"/>
<dbReference type="PROSITE" id="PS50878">
    <property type="entry name" value="RT_POL"/>
    <property type="match status" value="1"/>
</dbReference>
<name>A0A8S2GE01_9BILA</name>
<feature type="non-terminal residue" evidence="3">
    <location>
        <position position="448"/>
    </location>
</feature>
<protein>
    <recommendedName>
        <fullName evidence="1">Reverse transcriptase domain-containing protein</fullName>
    </recommendedName>
</protein>
<reference evidence="3" key="1">
    <citation type="submission" date="2021-02" db="EMBL/GenBank/DDBJ databases">
        <authorList>
            <person name="Nowell W R."/>
        </authorList>
    </citation>
    <scope>NUCLEOTIDE SEQUENCE</scope>
</reference>
<accession>A0A8S2GE01</accession>
<dbReference type="SUPFAM" id="SSF56672">
    <property type="entry name" value="DNA/RNA polymerases"/>
    <property type="match status" value="1"/>
</dbReference>
<evidence type="ECO:0000313" key="2">
    <source>
        <dbReference type="EMBL" id="CAF0727659.1"/>
    </source>
</evidence>
<dbReference type="InterPro" id="IPR000477">
    <property type="entry name" value="RT_dom"/>
</dbReference>
<evidence type="ECO:0000313" key="3">
    <source>
        <dbReference type="EMBL" id="CAF3501911.1"/>
    </source>
</evidence>